<sequence length="204" mass="22431">MFMTRSTLCNPMFGKRDTISGPGGGCNTQRHKTFSNLQGPRQRSTVFSLVLAAQYLQITAASVKTMVLLLPDLYPYSLALHIVIVYPEVLPEPRTKTLPQNIAQMACFLGRLKFQAPASNLECSTSRIHSRHNLLVWHEADSKGVSASTKAGNVFHPIRRGGTVYPSRKEAVNELSRLDTAEAVAKANEKTTSTRQGARTMKSA</sequence>
<reference evidence="1 2" key="1">
    <citation type="submission" date="2024-07" db="EMBL/GenBank/DDBJ databases">
        <title>Section-level genome sequencing and comparative genomics of Aspergillus sections Usti and Cavernicolus.</title>
        <authorList>
            <consortium name="Lawrence Berkeley National Laboratory"/>
            <person name="Nybo J.L."/>
            <person name="Vesth T.C."/>
            <person name="Theobald S."/>
            <person name="Frisvad J.C."/>
            <person name="Larsen T.O."/>
            <person name="Kjaerboelling I."/>
            <person name="Rothschild-Mancinelli K."/>
            <person name="Lyhne E.K."/>
            <person name="Kogle M.E."/>
            <person name="Barry K."/>
            <person name="Clum A."/>
            <person name="Na H."/>
            <person name="Ledsgaard L."/>
            <person name="Lin J."/>
            <person name="Lipzen A."/>
            <person name="Kuo A."/>
            <person name="Riley R."/>
            <person name="Mondo S."/>
            <person name="LaButti K."/>
            <person name="Haridas S."/>
            <person name="Pangalinan J."/>
            <person name="Salamov A.A."/>
            <person name="Simmons B.A."/>
            <person name="Magnuson J.K."/>
            <person name="Chen J."/>
            <person name="Drula E."/>
            <person name="Henrissat B."/>
            <person name="Wiebenga A."/>
            <person name="Lubbers R.J."/>
            <person name="Gomes A.C."/>
            <person name="Makela M.R."/>
            <person name="Stajich J."/>
            <person name="Grigoriev I.V."/>
            <person name="Mortensen U.H."/>
            <person name="De vries R.P."/>
            <person name="Baker S.E."/>
            <person name="Andersen M.R."/>
        </authorList>
    </citation>
    <scope>NUCLEOTIDE SEQUENCE [LARGE SCALE GENOMIC DNA]</scope>
    <source>
        <strain evidence="1 2">CBS 600.67</strain>
    </source>
</reference>
<proteinExistence type="predicted"/>
<dbReference type="Proteomes" id="UP001610335">
    <property type="component" value="Unassembled WGS sequence"/>
</dbReference>
<protein>
    <submittedName>
        <fullName evidence="1">Uncharacterized protein</fullName>
    </submittedName>
</protein>
<gene>
    <name evidence="1" type="ORF">BDW59DRAFT_149092</name>
</gene>
<accession>A0ABR4I622</accession>
<name>A0ABR4I622_9EURO</name>
<comment type="caution">
    <text evidence="1">The sequence shown here is derived from an EMBL/GenBank/DDBJ whole genome shotgun (WGS) entry which is preliminary data.</text>
</comment>
<keyword evidence="2" id="KW-1185">Reference proteome</keyword>
<organism evidence="1 2">
    <name type="scientific">Aspergillus cavernicola</name>
    <dbReference type="NCBI Taxonomy" id="176166"/>
    <lineage>
        <taxon>Eukaryota</taxon>
        <taxon>Fungi</taxon>
        <taxon>Dikarya</taxon>
        <taxon>Ascomycota</taxon>
        <taxon>Pezizomycotina</taxon>
        <taxon>Eurotiomycetes</taxon>
        <taxon>Eurotiomycetidae</taxon>
        <taxon>Eurotiales</taxon>
        <taxon>Aspergillaceae</taxon>
        <taxon>Aspergillus</taxon>
        <taxon>Aspergillus subgen. Nidulantes</taxon>
    </lineage>
</organism>
<dbReference type="EMBL" id="JBFXLS010000055">
    <property type="protein sequence ID" value="KAL2823221.1"/>
    <property type="molecule type" value="Genomic_DNA"/>
</dbReference>
<evidence type="ECO:0000313" key="2">
    <source>
        <dbReference type="Proteomes" id="UP001610335"/>
    </source>
</evidence>
<evidence type="ECO:0000313" key="1">
    <source>
        <dbReference type="EMBL" id="KAL2823221.1"/>
    </source>
</evidence>